<dbReference type="EMBL" id="QQNH01000001">
    <property type="protein sequence ID" value="RDE10454.1"/>
    <property type="molecule type" value="Genomic_DNA"/>
</dbReference>
<dbReference type="AlphaFoldDB" id="A0A369W6Y5"/>
<sequence length="318" mass="32360">MLVTNPCPPGHEATLPSLSVAPLTRPETLSLLVKYGPGAARQTNRIARGAAGRGDLALTAHGAASGAALSHIRHMLAGFGRVVEPLGAPAGTTRVRVRDVWQFHAAPFLAAAPAWLAGANAAMVNAASGLKLRKDGSASFGATPVDLVVLADDAAIVSRLAEAEVAAFAARVAHLDIATEPVAPLATPSIIDLDGGAQLAQDASGRLIGSAQDSDGRGLARITAALPEGVATRLAARGRSTRLLPHDGAPVLGPTRKNRLYVVAGLGRCDMALAPLVARLIVGKATPAEAEWAAAHGAELRQPRANVADFAPEWAGAA</sequence>
<comment type="caution">
    <text evidence="1">The sequence shown here is derived from an EMBL/GenBank/DDBJ whole genome shotgun (WGS) entry which is preliminary data.</text>
</comment>
<accession>A0A369W6Y5</accession>
<name>A0A369W6Y5_9HYPH</name>
<evidence type="ECO:0000313" key="1">
    <source>
        <dbReference type="EMBL" id="RDE10454.1"/>
    </source>
</evidence>
<proteinExistence type="predicted"/>
<dbReference type="RefSeq" id="WP_114644176.1">
    <property type="nucleotide sequence ID" value="NZ_QQNH01000001.1"/>
</dbReference>
<protein>
    <submittedName>
        <fullName evidence="1">Uncharacterized protein</fullName>
    </submittedName>
</protein>
<dbReference type="OrthoDB" id="7943729at2"/>
<keyword evidence="2" id="KW-1185">Reference proteome</keyword>
<organism evidence="1 2">
    <name type="scientific">Pelagibacterium lacus</name>
    <dbReference type="NCBI Taxonomy" id="2282655"/>
    <lineage>
        <taxon>Bacteria</taxon>
        <taxon>Pseudomonadati</taxon>
        <taxon>Pseudomonadota</taxon>
        <taxon>Alphaproteobacteria</taxon>
        <taxon>Hyphomicrobiales</taxon>
        <taxon>Devosiaceae</taxon>
        <taxon>Pelagibacterium</taxon>
    </lineage>
</organism>
<reference evidence="2" key="1">
    <citation type="submission" date="2018-07" db="EMBL/GenBank/DDBJ databases">
        <authorList>
            <person name="Liu B.-T."/>
            <person name="Du Z."/>
        </authorList>
    </citation>
    <scope>NUCLEOTIDE SEQUENCE [LARGE SCALE GENOMIC DNA]</scope>
    <source>
        <strain evidence="2">XYN52</strain>
    </source>
</reference>
<evidence type="ECO:0000313" key="2">
    <source>
        <dbReference type="Proteomes" id="UP000253759"/>
    </source>
</evidence>
<gene>
    <name evidence="1" type="ORF">DVH29_00430</name>
</gene>
<dbReference type="Proteomes" id="UP000253759">
    <property type="component" value="Unassembled WGS sequence"/>
</dbReference>